<protein>
    <recommendedName>
        <fullName evidence="9">Protein-export membrane protein SecG</fullName>
    </recommendedName>
</protein>
<evidence type="ECO:0000256" key="7">
    <source>
        <dbReference type="ARBA" id="ARBA00023010"/>
    </source>
</evidence>
<keyword evidence="4 9" id="KW-0812">Transmembrane</keyword>
<feature type="transmembrane region" description="Helical" evidence="9">
    <location>
        <begin position="6"/>
        <end position="22"/>
    </location>
</feature>
<accession>A0A4D6YAJ0</accession>
<dbReference type="NCBIfam" id="TIGR00810">
    <property type="entry name" value="secG"/>
    <property type="match status" value="1"/>
</dbReference>
<reference evidence="10 11" key="1">
    <citation type="submission" date="2018-10" db="EMBL/GenBank/DDBJ databases">
        <title>Comparative functional genomics of the obligate endosymbiont Buchnera aphidicola.</title>
        <authorList>
            <person name="Chong R.A."/>
        </authorList>
    </citation>
    <scope>NUCLEOTIDE SEQUENCE [LARGE SCALE GENOMIC DNA]</scope>
    <source>
        <strain evidence="10 11">Mrh</strain>
    </source>
</reference>
<name>A0A4D6YAJ0_BUCMH</name>
<keyword evidence="9" id="KW-1003">Cell membrane</keyword>
<dbReference type="InterPro" id="IPR004692">
    <property type="entry name" value="SecG"/>
</dbReference>
<organism evidence="10 11">
    <name type="scientific">Buchnera aphidicola subsp. Melaphis rhois</name>
    <dbReference type="NCBI Taxonomy" id="118103"/>
    <lineage>
        <taxon>Bacteria</taxon>
        <taxon>Pseudomonadati</taxon>
        <taxon>Pseudomonadota</taxon>
        <taxon>Gammaproteobacteria</taxon>
        <taxon>Enterobacterales</taxon>
        <taxon>Erwiniaceae</taxon>
        <taxon>Buchnera</taxon>
    </lineage>
</organism>
<evidence type="ECO:0000256" key="4">
    <source>
        <dbReference type="ARBA" id="ARBA00022692"/>
    </source>
</evidence>
<evidence type="ECO:0000256" key="1">
    <source>
        <dbReference type="ARBA" id="ARBA00004141"/>
    </source>
</evidence>
<keyword evidence="5 9" id="KW-0653">Protein transport</keyword>
<dbReference type="EMBL" id="CP033004">
    <property type="protein sequence ID" value="QCI23361.1"/>
    <property type="molecule type" value="Genomic_DNA"/>
</dbReference>
<comment type="similarity">
    <text evidence="2 9">Belongs to the SecG family.</text>
</comment>
<keyword evidence="6 9" id="KW-1133">Transmembrane helix</keyword>
<evidence type="ECO:0000256" key="8">
    <source>
        <dbReference type="ARBA" id="ARBA00023136"/>
    </source>
</evidence>
<evidence type="ECO:0000256" key="2">
    <source>
        <dbReference type="ARBA" id="ARBA00008445"/>
    </source>
</evidence>
<dbReference type="GO" id="GO:0015450">
    <property type="term" value="F:protein-transporting ATPase activity"/>
    <property type="evidence" value="ECO:0007669"/>
    <property type="project" value="UniProtKB-UniRule"/>
</dbReference>
<evidence type="ECO:0000256" key="3">
    <source>
        <dbReference type="ARBA" id="ARBA00022448"/>
    </source>
</evidence>
<feature type="transmembrane region" description="Helical" evidence="9">
    <location>
        <begin position="50"/>
        <end position="74"/>
    </location>
</feature>
<dbReference type="Proteomes" id="UP000298566">
    <property type="component" value="Chromosome"/>
</dbReference>
<gene>
    <name evidence="10" type="primary">secG</name>
    <name evidence="10" type="ORF">D9V73_01755</name>
</gene>
<dbReference type="PRINTS" id="PR01651">
    <property type="entry name" value="SECGEXPORT"/>
</dbReference>
<evidence type="ECO:0000313" key="10">
    <source>
        <dbReference type="EMBL" id="QCI23361.1"/>
    </source>
</evidence>
<evidence type="ECO:0000256" key="9">
    <source>
        <dbReference type="RuleBase" id="RU365087"/>
    </source>
</evidence>
<keyword evidence="8 9" id="KW-0472">Membrane</keyword>
<proteinExistence type="inferred from homology"/>
<evidence type="ECO:0000313" key="11">
    <source>
        <dbReference type="Proteomes" id="UP000298566"/>
    </source>
</evidence>
<dbReference type="AlphaFoldDB" id="A0A4D6YAJ0"/>
<sequence>MYNFFLGMFVFVSIFLIFLIMIQHGKDSDLNTSLGLARSKKAIIHGNNNTLTCITSVFAFLFFLISLIICNMSYNNIF</sequence>
<comment type="subcellular location">
    <subcellularLocation>
        <location evidence="9">Cell membrane</location>
        <topology evidence="9">Multi-pass membrane protein</topology>
    </subcellularLocation>
    <subcellularLocation>
        <location evidence="1">Membrane</location>
        <topology evidence="1">Multi-pass membrane protein</topology>
    </subcellularLocation>
</comment>
<dbReference type="GO" id="GO:0009306">
    <property type="term" value="P:protein secretion"/>
    <property type="evidence" value="ECO:0007669"/>
    <property type="project" value="UniProtKB-UniRule"/>
</dbReference>
<dbReference type="Pfam" id="PF03840">
    <property type="entry name" value="SecG"/>
    <property type="match status" value="1"/>
</dbReference>
<evidence type="ECO:0000256" key="5">
    <source>
        <dbReference type="ARBA" id="ARBA00022927"/>
    </source>
</evidence>
<keyword evidence="3 9" id="KW-0813">Transport</keyword>
<dbReference type="RefSeq" id="WP_158336569.1">
    <property type="nucleotide sequence ID" value="NZ_CP033004.1"/>
</dbReference>
<evidence type="ECO:0000256" key="6">
    <source>
        <dbReference type="ARBA" id="ARBA00022989"/>
    </source>
</evidence>
<keyword evidence="7 9" id="KW-0811">Translocation</keyword>
<comment type="function">
    <text evidence="9">Involved in protein export. Participates in an early event of protein translocation.</text>
</comment>
<dbReference type="GO" id="GO:0005886">
    <property type="term" value="C:plasma membrane"/>
    <property type="evidence" value="ECO:0007669"/>
    <property type="project" value="UniProtKB-SubCell"/>
</dbReference>